<sequence>MPVIDDQTKPIPPMTFRGADGRVYKTRQMEVDARGAAVNSIEASAKRSWLNILLRSPD</sequence>
<dbReference type="Proteomes" id="UP001217476">
    <property type="component" value="Chromosome"/>
</dbReference>
<evidence type="ECO:0000313" key="1">
    <source>
        <dbReference type="EMBL" id="WEK03368.1"/>
    </source>
</evidence>
<evidence type="ECO:0000313" key="2">
    <source>
        <dbReference type="Proteomes" id="UP001217476"/>
    </source>
</evidence>
<dbReference type="EMBL" id="CP119312">
    <property type="protein sequence ID" value="WEK03368.1"/>
    <property type="molecule type" value="Genomic_DNA"/>
</dbReference>
<protein>
    <submittedName>
        <fullName evidence="1">Uncharacterized protein</fullName>
    </submittedName>
</protein>
<accession>A0AAJ6B0B8</accession>
<reference evidence="1" key="1">
    <citation type="submission" date="2023-03" db="EMBL/GenBank/DDBJ databases">
        <title>Andean soil-derived lignocellulolytic bacterial consortium as a source of novel taxa and putative plastic-active enzymes.</title>
        <authorList>
            <person name="Diaz-Garcia L."/>
            <person name="Chuvochina M."/>
            <person name="Feuerriegel G."/>
            <person name="Bunk B."/>
            <person name="Sproer C."/>
            <person name="Streit W.R."/>
            <person name="Rodriguez L.M."/>
            <person name="Overmann J."/>
            <person name="Jimenez D.J."/>
        </authorList>
    </citation>
    <scope>NUCLEOTIDE SEQUENCE</scope>
    <source>
        <strain evidence="1">MAG 4196</strain>
    </source>
</reference>
<proteinExistence type="predicted"/>
<dbReference type="AlphaFoldDB" id="A0AAJ6B0B8"/>
<gene>
    <name evidence="1" type="ORF">P0Y65_14345</name>
</gene>
<name>A0AAJ6B0B8_9HYPH</name>
<organism evidence="1 2">
    <name type="scientific">Candidatus Devosia phytovorans</name>
    <dbReference type="NCBI Taxonomy" id="3121372"/>
    <lineage>
        <taxon>Bacteria</taxon>
        <taxon>Pseudomonadati</taxon>
        <taxon>Pseudomonadota</taxon>
        <taxon>Alphaproteobacteria</taxon>
        <taxon>Hyphomicrobiales</taxon>
        <taxon>Devosiaceae</taxon>
        <taxon>Devosia</taxon>
    </lineage>
</organism>